<sequence>MSASAAWAATALERLRDDTHCPVCAAAVSGPTCQACGADFRGSEAQDLWSASVQAAAALARREQLLAALPRSIAPETAAARGGASQGSMSGGSGSVWRDHGLAGSVSGQRERAEGGGRPIAAPPGVLHSPPPASGGHGAAPQRSAPLQSLLSLAGAGLFGTAAIVFSFFTPDLADAARTAIVGATGALFLAGGVLLARRGLRFSAETVAGLALVFAGLAAHGAVAAAPGTDRWLLGAVVTAAGSAALLAVAGRAGLRIWLWAGAVGLAVAPAMLAGVGGIGDAGLLAVVAVAFVSLAGVAALPRLGARFLADAAVFPAGPDQAGREDRAEGPSGGRLSFEPIPSGSSATGPDPATSVREHGPDPAPLALERDSLIVAQAVAVMIVLLVSADRLLTFAGTMPVLAVAAVLVCAHALLATRNGGAVAWSIVSGVAGAGAPVLVTLSFAPRMGAPSFLVTCAAGVGLGLVLLGAVLPLPRTARPVAVAGGALGVLAVALVPGGIFTALAGGSVLARVAGRTALAVGPVGELPVDLGWALVVNLAIGATALGTVATLARRRSATFRAVFAVLAIVPGSFAVLALGASALLEAPLRIGLLLVAGVSVALVVRVPRRRIGEVARILSLLAAHIAVALAAFVGAEDPALMPAAGVATLLALSALGVALPAGWRFLLVGSGFGYALVVLSSGLALAGIGGVALLSIVATTGLLAVAAVTASRLVPARSWQAMLVVAAVPFAIGVAQVLVERSGWTALPTAAMAVLATLLLGTRREGAVPAVRLLAAAVIVPALAVSVLCLGAQVLAMSASPVVLPVIAAIVAGVLPCTREVRRVIVDHGLGRIVAAQVQTALESGALLTGALAVVLALVRDAAGFGTACAVLSLIAAGSGVATVTTGRRHLRAVAAVAATGALWSACTVLGVGLAEVYLLPPALAAVAFGIVRALRGGAGAVFVAVGSAGAVAPVLVLIGVGAADTSPWRTGALLVVSWLLAAVGGVLARKLRGDEGGSDGGGVAKAKAGASAGGTSRVAPEAYATVRRLRLTAAWLTAASIAAGLAGAVQAVLLARGGGLAGLLSAPLAAGPLFLACAGLSVVGGAGMAFGAAALRAIAPTAAVRQSRWLFVPALVATTAGVWPAIQRDWFSIWGMWSLMLVLLVAMALTARRVARGAFAVAPVWLLFVLAFVTAVVAWSPRDLRVEWFSLPLGLFLIVAGMQGRFGGSSPLLGHESRSSQAQTRSLRPASADAAPGEAEPTTPPAPFAGLHDWPRGVTGSWALLAPGIVVTMLASVVSTFTDPLTWRAILVMVCALIAILVGATRRLAAPFLIGLIVLPIENVFVFAVQIGRDIESMPWWITLAVMGAVLLIIATTAERRAERAPMTARLRDLR</sequence>
<feature type="transmembrane region" description="Helical" evidence="2">
    <location>
        <begin position="1135"/>
        <end position="1154"/>
    </location>
</feature>
<evidence type="ECO:0000256" key="1">
    <source>
        <dbReference type="SAM" id="MobiDB-lite"/>
    </source>
</evidence>
<feature type="transmembrane region" description="Helical" evidence="2">
    <location>
        <begin position="452"/>
        <end position="475"/>
    </location>
</feature>
<reference evidence="4" key="1">
    <citation type="journal article" date="2019" name="Int. J. Syst. Evol. Microbiol.">
        <title>The Global Catalogue of Microorganisms (GCM) 10K type strain sequencing project: providing services to taxonomists for standard genome sequencing and annotation.</title>
        <authorList>
            <consortium name="The Broad Institute Genomics Platform"/>
            <consortium name="The Broad Institute Genome Sequencing Center for Infectious Disease"/>
            <person name="Wu L."/>
            <person name="Ma J."/>
        </authorList>
    </citation>
    <scope>NUCLEOTIDE SEQUENCE [LARGE SCALE GENOMIC DNA]</scope>
    <source>
        <strain evidence="4">JCM 17839</strain>
    </source>
</reference>
<feature type="transmembrane region" description="Helical" evidence="2">
    <location>
        <begin position="1036"/>
        <end position="1056"/>
    </location>
</feature>
<feature type="transmembrane region" description="Helical" evidence="2">
    <location>
        <begin position="283"/>
        <end position="302"/>
    </location>
</feature>
<feature type="transmembrane region" description="Helical" evidence="2">
    <location>
        <begin position="694"/>
        <end position="716"/>
    </location>
</feature>
<feature type="transmembrane region" description="Helical" evidence="2">
    <location>
        <begin position="641"/>
        <end position="660"/>
    </location>
</feature>
<organism evidence="3 4">
    <name type="scientific">Microbacterium panaciterrae</name>
    <dbReference type="NCBI Taxonomy" id="985759"/>
    <lineage>
        <taxon>Bacteria</taxon>
        <taxon>Bacillati</taxon>
        <taxon>Actinomycetota</taxon>
        <taxon>Actinomycetes</taxon>
        <taxon>Micrococcales</taxon>
        <taxon>Microbacteriaceae</taxon>
        <taxon>Microbacterium</taxon>
    </lineage>
</organism>
<protein>
    <recommendedName>
        <fullName evidence="5">DUF2157 domain-containing protein</fullName>
    </recommendedName>
</protein>
<gene>
    <name evidence="3" type="ORF">GCM10023171_20260</name>
</gene>
<feature type="transmembrane region" description="Helical" evidence="2">
    <location>
        <begin position="1189"/>
        <end position="1205"/>
    </location>
</feature>
<feature type="transmembrane region" description="Helical" evidence="2">
    <location>
        <begin position="667"/>
        <end position="688"/>
    </location>
</feature>
<comment type="caution">
    <text evidence="3">The sequence shown here is derived from an EMBL/GenBank/DDBJ whole genome shotgun (WGS) entry which is preliminary data.</text>
</comment>
<feature type="transmembrane region" description="Helical" evidence="2">
    <location>
        <begin position="842"/>
        <end position="861"/>
    </location>
</feature>
<keyword evidence="2" id="KW-0472">Membrane</keyword>
<feature type="transmembrane region" description="Helical" evidence="2">
    <location>
        <begin position="1110"/>
        <end position="1129"/>
    </location>
</feature>
<feature type="transmembrane region" description="Helical" evidence="2">
    <location>
        <begin position="176"/>
        <end position="196"/>
    </location>
</feature>
<dbReference type="EMBL" id="BAABGP010000014">
    <property type="protein sequence ID" value="GAA4485624.1"/>
    <property type="molecule type" value="Genomic_DNA"/>
</dbReference>
<dbReference type="RefSeq" id="WP_345186630.1">
    <property type="nucleotide sequence ID" value="NZ_BAABGP010000014.1"/>
</dbReference>
<evidence type="ECO:0008006" key="5">
    <source>
        <dbReference type="Google" id="ProtNLM"/>
    </source>
</evidence>
<feature type="transmembrane region" description="Helical" evidence="2">
    <location>
        <begin position="1290"/>
        <end position="1308"/>
    </location>
</feature>
<feature type="transmembrane region" description="Helical" evidence="2">
    <location>
        <begin position="616"/>
        <end position="635"/>
    </location>
</feature>
<accession>A0ABP8PF81</accession>
<dbReference type="NCBIfam" id="NF047321">
    <property type="entry name" value="SCO7613_CTERM"/>
    <property type="match status" value="1"/>
</dbReference>
<feature type="transmembrane region" description="Helical" evidence="2">
    <location>
        <begin position="775"/>
        <end position="798"/>
    </location>
</feature>
<evidence type="ECO:0000313" key="4">
    <source>
        <dbReference type="Proteomes" id="UP001500731"/>
    </source>
</evidence>
<feature type="transmembrane region" description="Helical" evidence="2">
    <location>
        <begin position="867"/>
        <end position="886"/>
    </location>
</feature>
<feature type="transmembrane region" description="Helical" evidence="2">
    <location>
        <begin position="1076"/>
        <end position="1098"/>
    </location>
</feature>
<feature type="transmembrane region" description="Helical" evidence="2">
    <location>
        <begin position="423"/>
        <end position="446"/>
    </location>
</feature>
<feature type="transmembrane region" description="Helical" evidence="2">
    <location>
        <begin position="804"/>
        <end position="821"/>
    </location>
</feature>
<feature type="transmembrane region" description="Helical" evidence="2">
    <location>
        <begin position="258"/>
        <end position="277"/>
    </location>
</feature>
<feature type="transmembrane region" description="Helical" evidence="2">
    <location>
        <begin position="373"/>
        <end position="390"/>
    </location>
</feature>
<feature type="transmembrane region" description="Helical" evidence="2">
    <location>
        <begin position="233"/>
        <end position="251"/>
    </location>
</feature>
<feature type="transmembrane region" description="Helical" evidence="2">
    <location>
        <begin position="1341"/>
        <end position="1361"/>
    </location>
</feature>
<feature type="region of interest" description="Disordered" evidence="1">
    <location>
        <begin position="100"/>
        <end position="142"/>
    </location>
</feature>
<feature type="transmembrane region" description="Helical" evidence="2">
    <location>
        <begin position="208"/>
        <end position="227"/>
    </location>
</feature>
<proteinExistence type="predicted"/>
<feature type="transmembrane region" description="Helical" evidence="2">
    <location>
        <begin position="944"/>
        <end position="965"/>
    </location>
</feature>
<feature type="transmembrane region" description="Helical" evidence="2">
    <location>
        <begin position="150"/>
        <end position="170"/>
    </location>
</feature>
<feature type="transmembrane region" description="Helical" evidence="2">
    <location>
        <begin position="1265"/>
        <end position="1284"/>
    </location>
</feature>
<feature type="transmembrane region" description="Helical" evidence="2">
    <location>
        <begin position="1161"/>
        <end position="1183"/>
    </location>
</feature>
<evidence type="ECO:0000313" key="3">
    <source>
        <dbReference type="EMBL" id="GAA4485624.1"/>
    </source>
</evidence>
<feature type="transmembrane region" description="Helical" evidence="2">
    <location>
        <begin position="920"/>
        <end position="937"/>
    </location>
</feature>
<feature type="transmembrane region" description="Helical" evidence="2">
    <location>
        <begin position="971"/>
        <end position="991"/>
    </location>
</feature>
<feature type="transmembrane region" description="Helical" evidence="2">
    <location>
        <begin position="532"/>
        <end position="551"/>
    </location>
</feature>
<feature type="region of interest" description="Disordered" evidence="1">
    <location>
        <begin position="321"/>
        <end position="363"/>
    </location>
</feature>
<feature type="transmembrane region" description="Helical" evidence="2">
    <location>
        <begin position="592"/>
        <end position="609"/>
    </location>
</feature>
<evidence type="ECO:0000256" key="2">
    <source>
        <dbReference type="SAM" id="Phobius"/>
    </source>
</evidence>
<keyword evidence="2" id="KW-1133">Transmembrane helix</keyword>
<name>A0ABP8PF81_9MICO</name>
<feature type="transmembrane region" description="Helical" evidence="2">
    <location>
        <begin position="396"/>
        <end position="416"/>
    </location>
</feature>
<feature type="transmembrane region" description="Helical" evidence="2">
    <location>
        <begin position="482"/>
        <end position="512"/>
    </location>
</feature>
<feature type="region of interest" description="Disordered" evidence="1">
    <location>
        <begin position="1228"/>
        <end position="1249"/>
    </location>
</feature>
<feature type="transmembrane region" description="Helical" evidence="2">
    <location>
        <begin position="1315"/>
        <end position="1335"/>
    </location>
</feature>
<dbReference type="Proteomes" id="UP001500731">
    <property type="component" value="Unassembled WGS sequence"/>
</dbReference>
<feature type="transmembrane region" description="Helical" evidence="2">
    <location>
        <begin position="723"/>
        <end position="740"/>
    </location>
</feature>
<keyword evidence="2" id="KW-0812">Transmembrane</keyword>
<feature type="transmembrane region" description="Helical" evidence="2">
    <location>
        <begin position="563"/>
        <end position="586"/>
    </location>
</feature>
<keyword evidence="4" id="KW-1185">Reference proteome</keyword>
<dbReference type="InterPro" id="IPR058062">
    <property type="entry name" value="SCO7613_C"/>
</dbReference>
<feature type="transmembrane region" description="Helical" evidence="2">
    <location>
        <begin position="893"/>
        <end position="914"/>
    </location>
</feature>
<feature type="transmembrane region" description="Helical" evidence="2">
    <location>
        <begin position="746"/>
        <end position="763"/>
    </location>
</feature>